<dbReference type="RefSeq" id="WP_277863296.1">
    <property type="nucleotide sequence ID" value="NZ_JARRAG010000002.1"/>
</dbReference>
<proteinExistence type="predicted"/>
<dbReference type="EMBL" id="JARRAG010000002">
    <property type="protein sequence ID" value="MDG3007006.1"/>
    <property type="molecule type" value="Genomic_DNA"/>
</dbReference>
<dbReference type="Pfam" id="PF06245">
    <property type="entry name" value="DUF1015"/>
    <property type="match status" value="1"/>
</dbReference>
<gene>
    <name evidence="1" type="ORF">PZE19_24830</name>
</gene>
<comment type="caution">
    <text evidence="1">The sequence shown here is derived from an EMBL/GenBank/DDBJ whole genome shotgun (WGS) entry which is preliminary data.</text>
</comment>
<protein>
    <submittedName>
        <fullName evidence="1">DUF1015 domain-containing protein</fullName>
    </submittedName>
</protein>
<sequence length="433" mass="47429">MADVRAFQGVRYDVAQVGALSDVVAPPYDVIDPALQEKLYQASPYNSIRMELNKPEPGDSEGESPYTRAGRFLRDWQRRGVLRTEEQSAFYVYEQTYEVEGETHVRKGFFARVRLEPFGEGKIFPHEQTLAGPKADRLALYQATGFNLSPIFGLYPDAANEVLRKVEEGIRDKTPLIAEDHLGVVNKLWLSTDPEVLSVVGGLMGQKPVFIADGHHRYETGLRFRNEKEAAGELTGPEDPANFCLMMLVSMSDPGLLILPTHRLAKGFPGLTAEELASRLGAEFETTVVGEGDAGLEAAAEATASSDEQDVLAFGTVADGKWTVARLRSDAIMDKLAADHGAEWRSLGVSILQVLVLDHLLASLAKDRSVRYVHLAGEVRDDVAAKGCDLACLVPPASMEHVEAIASALETMPPKSTYFYPKLLTGLVFNPIR</sequence>
<dbReference type="PANTHER" id="PTHR36454:SF1">
    <property type="entry name" value="DUF1015 DOMAIN-CONTAINING PROTEIN"/>
    <property type="match status" value="1"/>
</dbReference>
<reference evidence="1 2" key="1">
    <citation type="submission" date="2023-03" db="EMBL/GenBank/DDBJ databases">
        <title>Paludisphaera mucosa sp. nov. a novel planctomycete from northern fen.</title>
        <authorList>
            <person name="Ivanova A."/>
        </authorList>
    </citation>
    <scope>NUCLEOTIDE SEQUENCE [LARGE SCALE GENOMIC DNA]</scope>
    <source>
        <strain evidence="1 2">Pla2</strain>
    </source>
</reference>
<name>A0ABT6FHD9_9BACT</name>
<organism evidence="1 2">
    <name type="scientific">Paludisphaera mucosa</name>
    <dbReference type="NCBI Taxonomy" id="3030827"/>
    <lineage>
        <taxon>Bacteria</taxon>
        <taxon>Pseudomonadati</taxon>
        <taxon>Planctomycetota</taxon>
        <taxon>Planctomycetia</taxon>
        <taxon>Isosphaerales</taxon>
        <taxon>Isosphaeraceae</taxon>
        <taxon>Paludisphaera</taxon>
    </lineage>
</organism>
<evidence type="ECO:0000313" key="1">
    <source>
        <dbReference type="EMBL" id="MDG3007006.1"/>
    </source>
</evidence>
<accession>A0ABT6FHD9</accession>
<dbReference type="PIRSF" id="PIRSF033563">
    <property type="entry name" value="UCP033563"/>
    <property type="match status" value="1"/>
</dbReference>
<evidence type="ECO:0000313" key="2">
    <source>
        <dbReference type="Proteomes" id="UP001216907"/>
    </source>
</evidence>
<dbReference type="Proteomes" id="UP001216907">
    <property type="component" value="Unassembled WGS sequence"/>
</dbReference>
<dbReference type="PANTHER" id="PTHR36454">
    <property type="entry name" value="LMO2823 PROTEIN"/>
    <property type="match status" value="1"/>
</dbReference>
<keyword evidence="2" id="KW-1185">Reference proteome</keyword>
<dbReference type="InterPro" id="IPR008323">
    <property type="entry name" value="UCP033563"/>
</dbReference>